<feature type="region of interest" description="Disordered" evidence="1">
    <location>
        <begin position="262"/>
        <end position="289"/>
    </location>
</feature>
<feature type="compositionally biased region" description="Polar residues" evidence="1">
    <location>
        <begin position="152"/>
        <end position="167"/>
    </location>
</feature>
<dbReference type="PANTHER" id="PTHR34281">
    <property type="entry name" value="PROTEIN EARLY FLOWERING 3"/>
    <property type="match status" value="1"/>
</dbReference>
<feature type="compositionally biased region" description="Polar residues" evidence="1">
    <location>
        <begin position="707"/>
        <end position="716"/>
    </location>
</feature>
<sequence>MCCHAIDRCQDELVELKMNYFVTEESLLYAAESFAKNLPALHHLQLIEDNMADEGLQAILDGCPNLVSLDLQSILGSGLVELCDFLDFTVYEENMKRGKGEEKVMGPMFPRLHVNDTDKGGPRAPPRNKMALYEQLSIPSQRFNSGVLPLDPNNTSKMGPPSSSQGSGHDRGGYFPIQHPPSRHLADKSPGHSSDPSTLLQQYELKKRTEEDDFTVPIFVNSKPGHANKSHNLDMEKLSPSGPVFCPNKELEGVTDLTLRQQRNSQNKENPKCTLARREKTTSNSASKECRLDPQVDCTIIPEPVKVTYDGSLYPRKEFVSEEQLTANDLVNDTESQEDRAHKSLQTGNLDRGDDLSETSRVESISGIDISPDDIVGIIGLKRFWKARKAIVKCCLMVSTKWQLSFTTALEGFQQWITFIYSTVGTMLDRILCASQQRVFAVQVFELHRLIKVQRLIAGSPNSSLEDPAYLGKPLKSSSVKKLPLDCIVRESQSVLKRKHDSEKPNFRMEYSAESTVGKASLSTVQNGSQLSSHKPFSGNPLPTPVTNDSNAGPWCFQQPPGHQWLIPVMSPSEGLVYKPFPGPGFTSPICGGGPAGSTPTMGNFFAPTYGVPAPNPHYQGVGVPFAPPTGHGYFRQYGMPVMNPPISSPTTEESNQFTLPGLQHQLSGVVDNFNIQHQDSSNVLNEKKNENIPDVVRFQTAKDNEVQASTASSPIERTRETATGGRNMLSLFPTSPVTDNRDGSPQACVPDNPARVIKVVPHNARSATESVARIFQSIQQERKQYDLGFTHL</sequence>
<evidence type="ECO:0000313" key="2">
    <source>
        <dbReference type="EMBL" id="KAK6782416.1"/>
    </source>
</evidence>
<comment type="caution">
    <text evidence="2">The sequence shown here is derived from an EMBL/GenBank/DDBJ whole genome shotgun (WGS) entry which is preliminary data.</text>
</comment>
<name>A0AAN8TBN5_SOLBU</name>
<dbReference type="EMBL" id="JBANQN010000008">
    <property type="protein sequence ID" value="KAK6782416.1"/>
    <property type="molecule type" value="Genomic_DNA"/>
</dbReference>
<keyword evidence="3" id="KW-1185">Reference proteome</keyword>
<dbReference type="PANTHER" id="PTHR34281:SF22">
    <property type="entry name" value="PROTEIN EARLY FLOWERING 3-LIKE ISOFORM X1"/>
    <property type="match status" value="1"/>
</dbReference>
<gene>
    <name evidence="2" type="ORF">RDI58_020212</name>
</gene>
<reference evidence="2 3" key="1">
    <citation type="submission" date="2024-02" db="EMBL/GenBank/DDBJ databases">
        <title>de novo genome assembly of Solanum bulbocastanum strain 11H21.</title>
        <authorList>
            <person name="Hosaka A.J."/>
        </authorList>
    </citation>
    <scope>NUCLEOTIDE SEQUENCE [LARGE SCALE GENOMIC DNA]</scope>
    <source>
        <tissue evidence="2">Young leaves</tissue>
    </source>
</reference>
<dbReference type="InterPro" id="IPR039319">
    <property type="entry name" value="ELF3-like"/>
</dbReference>
<protein>
    <submittedName>
        <fullName evidence="2">Uncharacterized protein</fullName>
    </submittedName>
</protein>
<feature type="region of interest" description="Disordered" evidence="1">
    <location>
        <begin position="704"/>
        <end position="748"/>
    </location>
</feature>
<accession>A0AAN8TBN5</accession>
<dbReference type="GO" id="GO:2000028">
    <property type="term" value="P:regulation of photoperiodism, flowering"/>
    <property type="evidence" value="ECO:0007669"/>
    <property type="project" value="InterPro"/>
</dbReference>
<dbReference type="InterPro" id="IPR032675">
    <property type="entry name" value="LRR_dom_sf"/>
</dbReference>
<evidence type="ECO:0000256" key="1">
    <source>
        <dbReference type="SAM" id="MobiDB-lite"/>
    </source>
</evidence>
<evidence type="ECO:0000313" key="3">
    <source>
        <dbReference type="Proteomes" id="UP001371456"/>
    </source>
</evidence>
<proteinExistence type="predicted"/>
<organism evidence="2 3">
    <name type="scientific">Solanum bulbocastanum</name>
    <name type="common">Wild potato</name>
    <dbReference type="NCBI Taxonomy" id="147425"/>
    <lineage>
        <taxon>Eukaryota</taxon>
        <taxon>Viridiplantae</taxon>
        <taxon>Streptophyta</taxon>
        <taxon>Embryophyta</taxon>
        <taxon>Tracheophyta</taxon>
        <taxon>Spermatophyta</taxon>
        <taxon>Magnoliopsida</taxon>
        <taxon>eudicotyledons</taxon>
        <taxon>Gunneridae</taxon>
        <taxon>Pentapetalae</taxon>
        <taxon>asterids</taxon>
        <taxon>lamiids</taxon>
        <taxon>Solanales</taxon>
        <taxon>Solanaceae</taxon>
        <taxon>Solanoideae</taxon>
        <taxon>Solaneae</taxon>
        <taxon>Solanum</taxon>
    </lineage>
</organism>
<dbReference type="AlphaFoldDB" id="A0AAN8TBN5"/>
<dbReference type="Proteomes" id="UP001371456">
    <property type="component" value="Unassembled WGS sequence"/>
</dbReference>
<dbReference type="Gene3D" id="3.80.10.10">
    <property type="entry name" value="Ribonuclease Inhibitor"/>
    <property type="match status" value="1"/>
</dbReference>
<feature type="region of interest" description="Disordered" evidence="1">
    <location>
        <begin position="329"/>
        <end position="357"/>
    </location>
</feature>
<feature type="region of interest" description="Disordered" evidence="1">
    <location>
        <begin position="143"/>
        <end position="198"/>
    </location>
</feature>